<proteinExistence type="predicted"/>
<evidence type="ECO:0000313" key="2">
    <source>
        <dbReference type="WBParaSite" id="ALUE_0001953101-mRNA-1"/>
    </source>
</evidence>
<keyword evidence="1" id="KW-1185">Reference proteome</keyword>
<sequence length="37" mass="4386">MHRQKARYVRYINAKITTLYSVYRVGKREGIKCPTKG</sequence>
<evidence type="ECO:0000313" key="1">
    <source>
        <dbReference type="Proteomes" id="UP000036681"/>
    </source>
</evidence>
<name>A0A0M3ILA3_ASCLU</name>
<organism evidence="1 2">
    <name type="scientific">Ascaris lumbricoides</name>
    <name type="common">Giant roundworm</name>
    <dbReference type="NCBI Taxonomy" id="6252"/>
    <lineage>
        <taxon>Eukaryota</taxon>
        <taxon>Metazoa</taxon>
        <taxon>Ecdysozoa</taxon>
        <taxon>Nematoda</taxon>
        <taxon>Chromadorea</taxon>
        <taxon>Rhabditida</taxon>
        <taxon>Spirurina</taxon>
        <taxon>Ascaridomorpha</taxon>
        <taxon>Ascaridoidea</taxon>
        <taxon>Ascarididae</taxon>
        <taxon>Ascaris</taxon>
    </lineage>
</organism>
<dbReference type="AlphaFoldDB" id="A0A0M3ILA3"/>
<accession>A0A0M3ILA3</accession>
<reference evidence="2" key="1">
    <citation type="submission" date="2017-02" db="UniProtKB">
        <authorList>
            <consortium name="WormBaseParasite"/>
        </authorList>
    </citation>
    <scope>IDENTIFICATION</scope>
</reference>
<dbReference type="WBParaSite" id="ALUE_0001953101-mRNA-1">
    <property type="protein sequence ID" value="ALUE_0001953101-mRNA-1"/>
    <property type="gene ID" value="ALUE_0001953101"/>
</dbReference>
<protein>
    <submittedName>
        <fullName evidence="2">Transposase</fullName>
    </submittedName>
</protein>
<dbReference type="Proteomes" id="UP000036681">
    <property type="component" value="Unplaced"/>
</dbReference>